<protein>
    <submittedName>
        <fullName evidence="6">Aldolase/citrate lyase family protein</fullName>
    </submittedName>
</protein>
<evidence type="ECO:0000313" key="8">
    <source>
        <dbReference type="Proteomes" id="UP001204562"/>
    </source>
</evidence>
<evidence type="ECO:0000313" key="6">
    <source>
        <dbReference type="EMBL" id="MCQ4769166.1"/>
    </source>
</evidence>
<dbReference type="GO" id="GO:0016832">
    <property type="term" value="F:aldehyde-lyase activity"/>
    <property type="evidence" value="ECO:0007669"/>
    <property type="project" value="TreeGrafter"/>
</dbReference>
<keyword evidence="7" id="KW-1185">Reference proteome</keyword>
<evidence type="ECO:0000313" key="5">
    <source>
        <dbReference type="EMBL" id="MCG4528621.1"/>
    </source>
</evidence>
<dbReference type="Pfam" id="PF03328">
    <property type="entry name" value="HpcH_HpaI"/>
    <property type="match status" value="1"/>
</dbReference>
<dbReference type="InterPro" id="IPR050251">
    <property type="entry name" value="HpcH-HpaI_aldolase"/>
</dbReference>
<evidence type="ECO:0000256" key="2">
    <source>
        <dbReference type="ARBA" id="ARBA00022723"/>
    </source>
</evidence>
<feature type="domain" description="HpcH/HpaI aldolase/citrate lyase" evidence="4">
    <location>
        <begin position="17"/>
        <end position="240"/>
    </location>
</feature>
<comment type="similarity">
    <text evidence="1">Belongs to the HpcH/HpaI aldolase family.</text>
</comment>
<dbReference type="GO" id="GO:0005737">
    <property type="term" value="C:cytoplasm"/>
    <property type="evidence" value="ECO:0007669"/>
    <property type="project" value="TreeGrafter"/>
</dbReference>
<reference evidence="6" key="2">
    <citation type="submission" date="2022-06" db="EMBL/GenBank/DDBJ databases">
        <title>Isolation of gut microbiota from human fecal samples.</title>
        <authorList>
            <person name="Pamer E.G."/>
            <person name="Barat B."/>
            <person name="Waligurski E."/>
            <person name="Medina S."/>
            <person name="Paddock L."/>
            <person name="Mostad J."/>
        </authorList>
    </citation>
    <scope>NUCLEOTIDE SEQUENCE</scope>
    <source>
        <strain evidence="6">DFI.9.91</strain>
    </source>
</reference>
<dbReference type="AlphaFoldDB" id="A0AAW5JGM3"/>
<keyword evidence="2" id="KW-0479">Metal-binding</keyword>
<evidence type="ECO:0000313" key="7">
    <source>
        <dbReference type="Proteomes" id="UP001200313"/>
    </source>
</evidence>
<evidence type="ECO:0000259" key="4">
    <source>
        <dbReference type="Pfam" id="PF03328"/>
    </source>
</evidence>
<dbReference type="PANTHER" id="PTHR30502">
    <property type="entry name" value="2-KETO-3-DEOXY-L-RHAMNONATE ALDOLASE"/>
    <property type="match status" value="1"/>
</dbReference>
<dbReference type="Gene3D" id="3.20.20.60">
    <property type="entry name" value="Phosphoenolpyruvate-binding domains"/>
    <property type="match status" value="1"/>
</dbReference>
<dbReference type="Proteomes" id="UP001200313">
    <property type="component" value="Unassembled WGS sequence"/>
</dbReference>
<sequence length="263" mass="28285">MRQNDLRERMERGETVYGMFLNSGSSVLTEVIGLAGFDFVLIDSEHGPTGVLDNRELVQAAEYRGTVPIVRVPNSSSDTILKMLDIGAHGILVPRVNTAEEASRVARAARYYPQGSRGVASTRASDYGFTPLTDYFALANRRNLVAVQCEDVACLPNLDAIAATEGIDLLFVGPYDLSSSMGAPGQVGYESIRDTVDAVLDAARRHGKLAGIFTKDPGEAAFYAELGMHLVIVGTDIQSFAGVCRNLVATLKPDRKPAPLTGY</sequence>
<dbReference type="GO" id="GO:0046872">
    <property type="term" value="F:metal ion binding"/>
    <property type="evidence" value="ECO:0007669"/>
    <property type="project" value="UniProtKB-KW"/>
</dbReference>
<dbReference type="InterPro" id="IPR040442">
    <property type="entry name" value="Pyrv_kinase-like_dom_sf"/>
</dbReference>
<comment type="caution">
    <text evidence="6">The sequence shown here is derived from an EMBL/GenBank/DDBJ whole genome shotgun (WGS) entry which is preliminary data.</text>
</comment>
<dbReference type="SUPFAM" id="SSF51621">
    <property type="entry name" value="Phosphoenolpyruvate/pyruvate domain"/>
    <property type="match status" value="1"/>
</dbReference>
<name>A0AAW5JGM3_9FIRM</name>
<dbReference type="InterPro" id="IPR005000">
    <property type="entry name" value="Aldolase/citrate-lyase_domain"/>
</dbReference>
<dbReference type="RefSeq" id="WP_094762514.1">
    <property type="nucleotide sequence ID" value="NZ_JAKNJB010000039.1"/>
</dbReference>
<gene>
    <name evidence="5" type="ORF">L0P79_16370</name>
    <name evidence="6" type="ORF">NE579_01625</name>
</gene>
<dbReference type="PANTHER" id="PTHR30502:SF0">
    <property type="entry name" value="PHOSPHOENOLPYRUVATE CARBOXYLASE FAMILY PROTEIN"/>
    <property type="match status" value="1"/>
</dbReference>
<keyword evidence="3 6" id="KW-0456">Lyase</keyword>
<evidence type="ECO:0000256" key="3">
    <source>
        <dbReference type="ARBA" id="ARBA00023239"/>
    </source>
</evidence>
<evidence type="ECO:0000256" key="1">
    <source>
        <dbReference type="ARBA" id="ARBA00005568"/>
    </source>
</evidence>
<dbReference type="Proteomes" id="UP001204562">
    <property type="component" value="Unassembled WGS sequence"/>
</dbReference>
<organism evidence="6 8">
    <name type="scientific">Intestinimonas massiliensis</name>
    <name type="common">ex Afouda et al. 2020</name>
    <dbReference type="NCBI Taxonomy" id="1673721"/>
    <lineage>
        <taxon>Bacteria</taxon>
        <taxon>Bacillati</taxon>
        <taxon>Bacillota</taxon>
        <taxon>Clostridia</taxon>
        <taxon>Eubacteriales</taxon>
        <taxon>Intestinimonas</taxon>
    </lineage>
</organism>
<accession>A0AAW5JGM3</accession>
<dbReference type="EMBL" id="JANFYS010000002">
    <property type="protein sequence ID" value="MCQ4769166.1"/>
    <property type="molecule type" value="Genomic_DNA"/>
</dbReference>
<proteinExistence type="inferred from homology"/>
<dbReference type="EMBL" id="JAKNJB010000039">
    <property type="protein sequence ID" value="MCG4528621.1"/>
    <property type="molecule type" value="Genomic_DNA"/>
</dbReference>
<dbReference type="InterPro" id="IPR015813">
    <property type="entry name" value="Pyrv/PenolPyrv_kinase-like_dom"/>
</dbReference>
<reference evidence="5 7" key="1">
    <citation type="submission" date="2022-01" db="EMBL/GenBank/DDBJ databases">
        <title>Collection of gut derived symbiotic bacterial strains cultured from healthy donors.</title>
        <authorList>
            <person name="Lin H."/>
            <person name="Kohout C."/>
            <person name="Waligurski E."/>
            <person name="Pamer E.G."/>
        </authorList>
    </citation>
    <scope>NUCLEOTIDE SEQUENCE [LARGE SCALE GENOMIC DNA]</scope>
    <source>
        <strain evidence="5 7">DFI.3.7</strain>
    </source>
</reference>